<dbReference type="Pfam" id="PF08161">
    <property type="entry name" value="RRP12_HEAT"/>
    <property type="match status" value="1"/>
</dbReference>
<proteinExistence type="inferred from homology"/>
<feature type="compositionally biased region" description="Basic residues" evidence="2">
    <location>
        <begin position="1109"/>
        <end position="1118"/>
    </location>
</feature>
<evidence type="ECO:0008006" key="7">
    <source>
        <dbReference type="Google" id="ProtNLM"/>
    </source>
</evidence>
<feature type="compositionally biased region" description="Basic and acidic residues" evidence="2">
    <location>
        <begin position="1023"/>
        <end position="1042"/>
    </location>
</feature>
<sequence length="1145" mass="126270">MKNPNAMEEDDNTEEEQQADAIFTEKSDICQSLMNRYSKSSAPQHRHLIATAAAVRSIITAEALPLTPLSYFAAVVTTIVNSSETLDSTGIAALSTLLSIVLPAVPAQAITHPKAVEAVSVLVELLRSRGEGMAASSLRAVVKCLGVLVGFCDLEDWDSVRLGFETLLKFSVDKRPKVRKCAQAFLERVFKSFQSTMVAKEASKLVLSLFKNYMPLAVRLNSSKTVDGSKPENLEILHMLGVLKLIVPYLSVKVGLKILLELLKLMNAQFSALTRHILKIIEALFETSRVEVIIPEADNIISSLSSYVLLGEKNPADTVICAATVLRGTLDKLDAGERSAWIRNLPLVFRSVAGLLTSEASTASQASTILKELIKHRMDQRTLLINGSIPFQDASENTESSAIKSICAVFENALSTCDGIPNEHVLDVISVLFLELGEMSYFFMKDIVLKLADLTSLANGDVSDTRHLQECIGSAVTALGPERILVLLPISLDAENFTCSNIWLVPILNKYVVGASLRYFMEHVMPLAESFKRASHKVKKSVIGEDLQAHAHGLWGLLPAFCRYPTDTRQSFGSLTKHLISFLKKNSFMHESIAISLQELVNQNRSILRSSEDDCESNTYAIKDSTIQSSSVASYSKKTATKNIGALASCSMELLQALTDLFFGSPPKKRSYLKDAIGCLASISDSSITKRILISSLERLELINGVGEFENVGNSSTTEKDRQRCVTMELASSLVEGANEDLIDLIYKFIRHTLLTADEEGQCKAYYTLSRVLEVHICICVLIQGHAWFCSSQFDKLVELLLGLKSTDDITLLRSRFACFHILLVHALKMSLEEENTKAFLILNEIILTLKNSKEEVRKVAYDILLVISSSLGNSSSLSSEGSHQKLISMIMGYLSGSSPHIKSGAVSVLSVLVYKDADICTSVPDLVPSVLALLQGKAVEVVKAVLGFVKVVVSCLQARDLQSFLPDVLNGVLPWSSVSRNHFRSKVTVILEIVVRKCGSAAVKLLTPEKYKGFVKTVLENRHSRGSSKEADDPDKEEKRPNASSRGSDFTSLRQQNRGRKELGLSPRKRKREKQPDGIGSGMKRVKKARHSNFLNQEKQTEGQARGSVKKNMKRSSRREATSRGDGERKKMVWKKQKKIHKRL</sequence>
<dbReference type="InterPro" id="IPR012978">
    <property type="entry name" value="HEAT_RRP12"/>
</dbReference>
<feature type="domain" description="RRP12 HEAT" evidence="3">
    <location>
        <begin position="361"/>
        <end position="662"/>
    </location>
</feature>
<feature type="region of interest" description="Disordered" evidence="2">
    <location>
        <begin position="1023"/>
        <end position="1145"/>
    </location>
</feature>
<evidence type="ECO:0000256" key="1">
    <source>
        <dbReference type="ARBA" id="ARBA00007690"/>
    </source>
</evidence>
<protein>
    <recommendedName>
        <fullName evidence="7">RRP12-like protein</fullName>
    </recommendedName>
</protein>
<dbReference type="AlphaFoldDB" id="A0AA38ZVT8"/>
<dbReference type="SUPFAM" id="SSF48371">
    <property type="entry name" value="ARM repeat"/>
    <property type="match status" value="1"/>
</dbReference>
<gene>
    <name evidence="5" type="ORF">PVL29_011032</name>
</gene>
<feature type="compositionally biased region" description="Basic and acidic residues" evidence="2">
    <location>
        <begin position="1119"/>
        <end position="1132"/>
    </location>
</feature>
<dbReference type="EMBL" id="JARBHA010000008">
    <property type="protein sequence ID" value="KAJ9695855.1"/>
    <property type="molecule type" value="Genomic_DNA"/>
</dbReference>
<dbReference type="InterPro" id="IPR011989">
    <property type="entry name" value="ARM-like"/>
</dbReference>
<dbReference type="InterPro" id="IPR057860">
    <property type="entry name" value="HEAT_RRP12_N"/>
</dbReference>
<name>A0AA38ZVT8_VITRO</name>
<dbReference type="Proteomes" id="UP001168098">
    <property type="component" value="Unassembled WGS sequence"/>
</dbReference>
<comment type="similarity">
    <text evidence="1">Belongs to the RRP12 family.</text>
</comment>
<reference evidence="5 6" key="1">
    <citation type="journal article" date="2023" name="BMC Biotechnol.">
        <title>Vitis rotundifolia cv Carlos genome sequencing.</title>
        <authorList>
            <person name="Huff M."/>
            <person name="Hulse-Kemp A."/>
            <person name="Scheffler B."/>
            <person name="Youngblood R."/>
            <person name="Simpson S."/>
            <person name="Babiker E."/>
            <person name="Staton M."/>
        </authorList>
    </citation>
    <scope>NUCLEOTIDE SEQUENCE [LARGE SCALE GENOMIC DNA]</scope>
    <source>
        <tissue evidence="5">Leaf</tissue>
    </source>
</reference>
<organism evidence="5 6">
    <name type="scientific">Vitis rotundifolia</name>
    <name type="common">Muscadine grape</name>
    <dbReference type="NCBI Taxonomy" id="103349"/>
    <lineage>
        <taxon>Eukaryota</taxon>
        <taxon>Viridiplantae</taxon>
        <taxon>Streptophyta</taxon>
        <taxon>Embryophyta</taxon>
        <taxon>Tracheophyta</taxon>
        <taxon>Spermatophyta</taxon>
        <taxon>Magnoliopsida</taxon>
        <taxon>eudicotyledons</taxon>
        <taxon>Gunneridae</taxon>
        <taxon>Pentapetalae</taxon>
        <taxon>rosids</taxon>
        <taxon>Vitales</taxon>
        <taxon>Vitaceae</taxon>
        <taxon>Viteae</taxon>
        <taxon>Vitis</taxon>
    </lineage>
</organism>
<comment type="caution">
    <text evidence="5">The sequence shown here is derived from an EMBL/GenBank/DDBJ whole genome shotgun (WGS) entry which is preliminary data.</text>
</comment>
<feature type="compositionally biased region" description="Polar residues" evidence="2">
    <location>
        <begin position="1043"/>
        <end position="1057"/>
    </location>
</feature>
<evidence type="ECO:0000313" key="6">
    <source>
        <dbReference type="Proteomes" id="UP001168098"/>
    </source>
</evidence>
<keyword evidence="6" id="KW-1185">Reference proteome</keyword>
<feature type="domain" description="RRP12 N-terminal HEAT" evidence="4">
    <location>
        <begin position="16"/>
        <end position="292"/>
    </location>
</feature>
<feature type="compositionally biased region" description="Basic residues" evidence="2">
    <location>
        <begin position="1133"/>
        <end position="1145"/>
    </location>
</feature>
<evidence type="ECO:0000259" key="3">
    <source>
        <dbReference type="Pfam" id="PF08161"/>
    </source>
</evidence>
<dbReference type="InterPro" id="IPR016024">
    <property type="entry name" value="ARM-type_fold"/>
</dbReference>
<dbReference type="PANTHER" id="PTHR48412">
    <property type="entry name" value="ARM REPEAT SUPERFAMILY PROTEIN"/>
    <property type="match status" value="1"/>
</dbReference>
<dbReference type="Gene3D" id="1.25.10.10">
    <property type="entry name" value="Leucine-rich Repeat Variant"/>
    <property type="match status" value="1"/>
</dbReference>
<evidence type="ECO:0000259" key="4">
    <source>
        <dbReference type="Pfam" id="PF25772"/>
    </source>
</evidence>
<evidence type="ECO:0000256" key="2">
    <source>
        <dbReference type="SAM" id="MobiDB-lite"/>
    </source>
</evidence>
<dbReference type="Pfam" id="PF25772">
    <property type="entry name" value="HEAT_RRP12_N"/>
    <property type="match status" value="1"/>
</dbReference>
<evidence type="ECO:0000313" key="5">
    <source>
        <dbReference type="EMBL" id="KAJ9695855.1"/>
    </source>
</evidence>
<dbReference type="PANTHER" id="PTHR48412:SF1">
    <property type="entry name" value="ARM REPEAT SUPERFAMILY PROTEIN"/>
    <property type="match status" value="1"/>
</dbReference>
<accession>A0AA38ZVT8</accession>